<keyword evidence="9" id="KW-0472">Membrane</keyword>
<comment type="caution">
    <text evidence="12">The sequence shown here is derived from an EMBL/GenBank/DDBJ whole genome shotgun (WGS) entry which is preliminary data.</text>
</comment>
<dbReference type="PROSITE" id="PS51257">
    <property type="entry name" value="PROKAR_LIPOPROTEIN"/>
    <property type="match status" value="1"/>
</dbReference>
<proteinExistence type="predicted"/>
<evidence type="ECO:0000259" key="11">
    <source>
        <dbReference type="Pfam" id="PF13609"/>
    </source>
</evidence>
<dbReference type="PANTHER" id="PTHR34501:SF9">
    <property type="entry name" value="MAJOR OUTER MEMBRANE PROTEIN P.IA"/>
    <property type="match status" value="1"/>
</dbReference>
<keyword evidence="10" id="KW-0998">Cell outer membrane</keyword>
<evidence type="ECO:0000313" key="13">
    <source>
        <dbReference type="Proteomes" id="UP000484015"/>
    </source>
</evidence>
<keyword evidence="3" id="KW-0813">Transport</keyword>
<protein>
    <submittedName>
        <fullName evidence="12">Porin</fullName>
    </submittedName>
</protein>
<keyword evidence="7" id="KW-0406">Ion transport</keyword>
<dbReference type="InterPro" id="IPR050298">
    <property type="entry name" value="Gram-neg_bact_OMP"/>
</dbReference>
<evidence type="ECO:0000256" key="9">
    <source>
        <dbReference type="ARBA" id="ARBA00023136"/>
    </source>
</evidence>
<gene>
    <name evidence="12" type="ORF">GM668_18315</name>
</gene>
<evidence type="ECO:0000256" key="2">
    <source>
        <dbReference type="ARBA" id="ARBA00011233"/>
    </source>
</evidence>
<organism evidence="12 13">
    <name type="scientific">Pseudoduganella ginsengisoli</name>
    <dbReference type="NCBI Taxonomy" id="1462440"/>
    <lineage>
        <taxon>Bacteria</taxon>
        <taxon>Pseudomonadati</taxon>
        <taxon>Pseudomonadota</taxon>
        <taxon>Betaproteobacteria</taxon>
        <taxon>Burkholderiales</taxon>
        <taxon>Oxalobacteraceae</taxon>
        <taxon>Telluria group</taxon>
        <taxon>Pseudoduganella</taxon>
    </lineage>
</organism>
<dbReference type="SUPFAM" id="SSF56935">
    <property type="entry name" value="Porins"/>
    <property type="match status" value="1"/>
</dbReference>
<dbReference type="GO" id="GO:0006811">
    <property type="term" value="P:monoatomic ion transport"/>
    <property type="evidence" value="ECO:0007669"/>
    <property type="project" value="UniProtKB-KW"/>
</dbReference>
<sequence>MAARHACPTSPRGKRMRKLLLLGCWPGLAACQGNVTIYGSLDLGLVYEWGTPAATGWNVQSGVQAGSRLGFRGTEDLGSGWSAMFVIESGIAGDTGANRPTGIAYGRQTLVGVAGPGGTLKLGRQFNLLTYALNDIDPFEGGHEGAYSNIMFSDYRTNNGVYYTSPPLAGVTVGLAYGAGEVPGSTRGRRELGYAVQYSRGPLFAVLAQRNLNNLAATSTQRVTFGGATWDCGLFKGALGYAVNRDGALLDSSDLLVGASSVRGADTYMVSWIRHRDSSRLHQHASQAALGYMHAVSRRTNFYTSYGRVSNDNGAPFTAGNAIETGSGTRGLALGMYHKF</sequence>
<name>A0A6L6Q4A0_9BURK</name>
<dbReference type="EMBL" id="WNLA01000013">
    <property type="protein sequence ID" value="MTW04038.1"/>
    <property type="molecule type" value="Genomic_DNA"/>
</dbReference>
<dbReference type="PANTHER" id="PTHR34501">
    <property type="entry name" value="PROTEIN YDDL-RELATED"/>
    <property type="match status" value="1"/>
</dbReference>
<keyword evidence="8" id="KW-0626">Porin</keyword>
<evidence type="ECO:0000313" key="12">
    <source>
        <dbReference type="EMBL" id="MTW04038.1"/>
    </source>
</evidence>
<comment type="subcellular location">
    <subcellularLocation>
        <location evidence="1">Cell outer membrane</location>
        <topology evidence="1">Multi-pass membrane protein</topology>
    </subcellularLocation>
</comment>
<dbReference type="Pfam" id="PF13609">
    <property type="entry name" value="Porin_4"/>
    <property type="match status" value="1"/>
</dbReference>
<dbReference type="InterPro" id="IPR002299">
    <property type="entry name" value="Porin_Neis"/>
</dbReference>
<dbReference type="GO" id="GO:0009279">
    <property type="term" value="C:cell outer membrane"/>
    <property type="evidence" value="ECO:0007669"/>
    <property type="project" value="UniProtKB-SubCell"/>
</dbReference>
<evidence type="ECO:0000256" key="7">
    <source>
        <dbReference type="ARBA" id="ARBA00023065"/>
    </source>
</evidence>
<keyword evidence="13" id="KW-1185">Reference proteome</keyword>
<dbReference type="GO" id="GO:0046930">
    <property type="term" value="C:pore complex"/>
    <property type="evidence" value="ECO:0007669"/>
    <property type="project" value="UniProtKB-KW"/>
</dbReference>
<evidence type="ECO:0000256" key="10">
    <source>
        <dbReference type="ARBA" id="ARBA00023237"/>
    </source>
</evidence>
<keyword evidence="6" id="KW-0732">Signal</keyword>
<dbReference type="Proteomes" id="UP000484015">
    <property type="component" value="Unassembled WGS sequence"/>
</dbReference>
<evidence type="ECO:0000256" key="5">
    <source>
        <dbReference type="ARBA" id="ARBA00022692"/>
    </source>
</evidence>
<comment type="subunit">
    <text evidence="2">Homotrimer.</text>
</comment>
<evidence type="ECO:0000256" key="4">
    <source>
        <dbReference type="ARBA" id="ARBA00022452"/>
    </source>
</evidence>
<keyword evidence="4" id="KW-1134">Transmembrane beta strand</keyword>
<dbReference type="InterPro" id="IPR023614">
    <property type="entry name" value="Porin_dom_sf"/>
</dbReference>
<keyword evidence="5" id="KW-0812">Transmembrane</keyword>
<dbReference type="InterPro" id="IPR033900">
    <property type="entry name" value="Gram_neg_porin_domain"/>
</dbReference>
<dbReference type="GO" id="GO:0015288">
    <property type="term" value="F:porin activity"/>
    <property type="evidence" value="ECO:0007669"/>
    <property type="project" value="UniProtKB-KW"/>
</dbReference>
<feature type="domain" description="Porin" evidence="11">
    <location>
        <begin position="26"/>
        <end position="313"/>
    </location>
</feature>
<dbReference type="Gene3D" id="2.40.160.10">
    <property type="entry name" value="Porin"/>
    <property type="match status" value="1"/>
</dbReference>
<evidence type="ECO:0000256" key="3">
    <source>
        <dbReference type="ARBA" id="ARBA00022448"/>
    </source>
</evidence>
<evidence type="ECO:0000256" key="8">
    <source>
        <dbReference type="ARBA" id="ARBA00023114"/>
    </source>
</evidence>
<reference evidence="12 13" key="1">
    <citation type="submission" date="2019-11" db="EMBL/GenBank/DDBJ databases">
        <title>Type strains purchased from KCTC, JCM and DSMZ.</title>
        <authorList>
            <person name="Lu H."/>
        </authorList>
    </citation>
    <scope>NUCLEOTIDE SEQUENCE [LARGE SCALE GENOMIC DNA]</scope>
    <source>
        <strain evidence="12 13">KCTC 42409</strain>
    </source>
</reference>
<dbReference type="CDD" id="cd00342">
    <property type="entry name" value="gram_neg_porins"/>
    <property type="match status" value="1"/>
</dbReference>
<evidence type="ECO:0000256" key="6">
    <source>
        <dbReference type="ARBA" id="ARBA00022729"/>
    </source>
</evidence>
<dbReference type="OrthoDB" id="5289162at2"/>
<accession>A0A6L6Q4A0</accession>
<dbReference type="PRINTS" id="PR00184">
    <property type="entry name" value="NEISSPPORIN"/>
</dbReference>
<evidence type="ECO:0000256" key="1">
    <source>
        <dbReference type="ARBA" id="ARBA00004571"/>
    </source>
</evidence>
<dbReference type="AlphaFoldDB" id="A0A6L6Q4A0"/>